<reference evidence="1 2" key="1">
    <citation type="submission" date="2019-05" db="EMBL/GenBank/DDBJ databases">
        <title>Another draft genome of Portunus trituberculatus and its Hox gene families provides insights of decapod evolution.</title>
        <authorList>
            <person name="Jeong J.-H."/>
            <person name="Song I."/>
            <person name="Kim S."/>
            <person name="Choi T."/>
            <person name="Kim D."/>
            <person name="Ryu S."/>
            <person name="Kim W."/>
        </authorList>
    </citation>
    <scope>NUCLEOTIDE SEQUENCE [LARGE SCALE GENOMIC DNA]</scope>
    <source>
        <tissue evidence="1">Muscle</tissue>
    </source>
</reference>
<keyword evidence="2" id="KW-1185">Reference proteome</keyword>
<gene>
    <name evidence="1" type="ORF">E2C01_059079</name>
</gene>
<protein>
    <submittedName>
        <fullName evidence="1">Uncharacterized protein</fullName>
    </submittedName>
</protein>
<name>A0A5B7H4V3_PORTR</name>
<sequence length="84" mass="9115">MALGSYATPRQKGCHVSSRSVYPFIRIAAFVTRQPQRHLRNIYKTPAKICDICVEAKGADGTQQVPGGAREAMRLAGPAVLMVT</sequence>
<dbReference type="Proteomes" id="UP000324222">
    <property type="component" value="Unassembled WGS sequence"/>
</dbReference>
<organism evidence="1 2">
    <name type="scientific">Portunus trituberculatus</name>
    <name type="common">Swimming crab</name>
    <name type="synonym">Neptunus trituberculatus</name>
    <dbReference type="NCBI Taxonomy" id="210409"/>
    <lineage>
        <taxon>Eukaryota</taxon>
        <taxon>Metazoa</taxon>
        <taxon>Ecdysozoa</taxon>
        <taxon>Arthropoda</taxon>
        <taxon>Crustacea</taxon>
        <taxon>Multicrustacea</taxon>
        <taxon>Malacostraca</taxon>
        <taxon>Eumalacostraca</taxon>
        <taxon>Eucarida</taxon>
        <taxon>Decapoda</taxon>
        <taxon>Pleocyemata</taxon>
        <taxon>Brachyura</taxon>
        <taxon>Eubrachyura</taxon>
        <taxon>Portunoidea</taxon>
        <taxon>Portunidae</taxon>
        <taxon>Portuninae</taxon>
        <taxon>Portunus</taxon>
    </lineage>
</organism>
<evidence type="ECO:0000313" key="2">
    <source>
        <dbReference type="Proteomes" id="UP000324222"/>
    </source>
</evidence>
<comment type="caution">
    <text evidence="1">The sequence shown here is derived from an EMBL/GenBank/DDBJ whole genome shotgun (WGS) entry which is preliminary data.</text>
</comment>
<proteinExistence type="predicted"/>
<accession>A0A5B7H4V3</accession>
<dbReference type="EMBL" id="VSRR010022755">
    <property type="protein sequence ID" value="MPC64956.1"/>
    <property type="molecule type" value="Genomic_DNA"/>
</dbReference>
<evidence type="ECO:0000313" key="1">
    <source>
        <dbReference type="EMBL" id="MPC64956.1"/>
    </source>
</evidence>
<dbReference type="AlphaFoldDB" id="A0A5B7H4V3"/>